<dbReference type="Gene3D" id="3.10.25.10">
    <property type="entry name" value="Formyl transferase, C-terminal domain"/>
    <property type="match status" value="1"/>
</dbReference>
<dbReference type="Pfam" id="PF00551">
    <property type="entry name" value="Formyl_trans_N"/>
    <property type="match status" value="1"/>
</dbReference>
<dbReference type="GO" id="GO:0004479">
    <property type="term" value="F:methionyl-tRNA formyltransferase activity"/>
    <property type="evidence" value="ECO:0007669"/>
    <property type="project" value="UniProtKB-EC"/>
</dbReference>
<dbReference type="Gene3D" id="3.40.50.170">
    <property type="entry name" value="Formyl transferase, N-terminal domain"/>
    <property type="match status" value="1"/>
</dbReference>
<dbReference type="InterPro" id="IPR037022">
    <property type="entry name" value="Formyl_trans_C_sf"/>
</dbReference>
<evidence type="ECO:0000256" key="3">
    <source>
        <dbReference type="ARBA" id="ARBA00014185"/>
    </source>
</evidence>
<dbReference type="HAMAP" id="MF_00182">
    <property type="entry name" value="Formyl_trans"/>
    <property type="match status" value="1"/>
</dbReference>
<comment type="similarity">
    <text evidence="1">Belongs to the Fmt family.</text>
</comment>
<dbReference type="GO" id="GO:0005739">
    <property type="term" value="C:mitochondrion"/>
    <property type="evidence" value="ECO:0007669"/>
    <property type="project" value="TreeGrafter"/>
</dbReference>
<proteinExistence type="inferred from homology"/>
<reference evidence="9 10" key="1">
    <citation type="submission" date="2016-10" db="EMBL/GenBank/DDBJ databases">
        <authorList>
            <person name="Cai Z."/>
        </authorList>
    </citation>
    <scope>NUCLEOTIDE SEQUENCE [LARGE SCALE GENOMIC DNA]</scope>
</reference>
<dbReference type="Proteomes" id="UP000256970">
    <property type="component" value="Unassembled WGS sequence"/>
</dbReference>
<evidence type="ECO:0000259" key="8">
    <source>
        <dbReference type="Pfam" id="PF02911"/>
    </source>
</evidence>
<evidence type="ECO:0000259" key="7">
    <source>
        <dbReference type="Pfam" id="PF00551"/>
    </source>
</evidence>
<keyword evidence="4" id="KW-0808">Transferase</keyword>
<dbReference type="EMBL" id="FNXT01000338">
    <property type="protein sequence ID" value="SZX63710.1"/>
    <property type="molecule type" value="Genomic_DNA"/>
</dbReference>
<keyword evidence="5" id="KW-0648">Protein biosynthesis</keyword>
<name>A0A383VFK5_TETOB</name>
<dbReference type="InterPro" id="IPR041711">
    <property type="entry name" value="Met-tRNA-FMT_N"/>
</dbReference>
<evidence type="ECO:0000256" key="2">
    <source>
        <dbReference type="ARBA" id="ARBA00012261"/>
    </source>
</evidence>
<evidence type="ECO:0000313" key="10">
    <source>
        <dbReference type="Proteomes" id="UP000256970"/>
    </source>
</evidence>
<keyword evidence="10" id="KW-1185">Reference proteome</keyword>
<evidence type="ECO:0000256" key="6">
    <source>
        <dbReference type="SAM" id="MobiDB-lite"/>
    </source>
</evidence>
<dbReference type="EC" id="2.1.2.9" evidence="2"/>
<evidence type="ECO:0000256" key="4">
    <source>
        <dbReference type="ARBA" id="ARBA00022679"/>
    </source>
</evidence>
<feature type="region of interest" description="Disordered" evidence="6">
    <location>
        <begin position="251"/>
        <end position="272"/>
    </location>
</feature>
<feature type="domain" description="Formyl transferase C-terminal" evidence="8">
    <location>
        <begin position="213"/>
        <end position="338"/>
    </location>
</feature>
<evidence type="ECO:0000313" key="9">
    <source>
        <dbReference type="EMBL" id="SZX63710.1"/>
    </source>
</evidence>
<dbReference type="InterPro" id="IPR044135">
    <property type="entry name" value="Met-tRNA-FMT_C"/>
</dbReference>
<dbReference type="AlphaFoldDB" id="A0A383VFK5"/>
<sequence length="347" mass="37002">MFMGTPEVAAIVLEELLKASQQEGCSFEVAAVVSQPGKPKGRGNKGLPTPSPVEQLARQHNIPDDAILCPKSAKEPAFLEAVTAMQPDLAVTAAYGNMLPTAFLNIPKHGVLNIHPSLLPQYRGAAPVQRAVQDGAATTGVSVAFTVLKCDAGPIFLQETAAVPEDEQAPEMLDRLFKQGAQLLVNNMERVWSGEAKQVASQQDEAQATHAAKLTKEESQLDFRQSARVLHNKVRAFAGWPGTFAALTVSSSSSSSDDKAAKSQQQQAPQMQVKVLKSRVGDAAAEQLVKEAPVAQVVFADGGKRMLLPCADGSVLEVLLLQPPTKKAMEPKAFYNGLSGKQLFVSQ</sequence>
<dbReference type="InterPro" id="IPR005793">
    <property type="entry name" value="Formyl_trans_C"/>
</dbReference>
<dbReference type="CDD" id="cd08704">
    <property type="entry name" value="Met_tRNA_FMT_C"/>
    <property type="match status" value="1"/>
</dbReference>
<dbReference type="CDD" id="cd08646">
    <property type="entry name" value="FMT_core_Met-tRNA-FMT_N"/>
    <property type="match status" value="1"/>
</dbReference>
<evidence type="ECO:0000256" key="5">
    <source>
        <dbReference type="ARBA" id="ARBA00022917"/>
    </source>
</evidence>
<accession>A0A383VFK5</accession>
<organism evidence="9 10">
    <name type="scientific">Tetradesmus obliquus</name>
    <name type="common">Green alga</name>
    <name type="synonym">Acutodesmus obliquus</name>
    <dbReference type="NCBI Taxonomy" id="3088"/>
    <lineage>
        <taxon>Eukaryota</taxon>
        <taxon>Viridiplantae</taxon>
        <taxon>Chlorophyta</taxon>
        <taxon>core chlorophytes</taxon>
        <taxon>Chlorophyceae</taxon>
        <taxon>CS clade</taxon>
        <taxon>Sphaeropleales</taxon>
        <taxon>Scenedesmaceae</taxon>
        <taxon>Tetradesmus</taxon>
    </lineage>
</organism>
<dbReference type="SUPFAM" id="SSF50486">
    <property type="entry name" value="FMT C-terminal domain-like"/>
    <property type="match status" value="1"/>
</dbReference>
<evidence type="ECO:0000256" key="1">
    <source>
        <dbReference type="ARBA" id="ARBA00010699"/>
    </source>
</evidence>
<dbReference type="InterPro" id="IPR011034">
    <property type="entry name" value="Formyl_transferase-like_C_sf"/>
</dbReference>
<dbReference type="InterPro" id="IPR002376">
    <property type="entry name" value="Formyl_transf_N"/>
</dbReference>
<protein>
    <recommendedName>
        <fullName evidence="3">Methionyl-tRNA formyltransferase, mitochondrial</fullName>
        <ecNumber evidence="2">2.1.2.9</ecNumber>
    </recommendedName>
</protein>
<dbReference type="PANTHER" id="PTHR11138">
    <property type="entry name" value="METHIONYL-TRNA FORMYLTRANSFERASE"/>
    <property type="match status" value="1"/>
</dbReference>
<feature type="domain" description="Formyl transferase N-terminal" evidence="7">
    <location>
        <begin position="12"/>
        <end position="186"/>
    </location>
</feature>
<dbReference type="FunFam" id="3.40.50.170:FF:000010">
    <property type="entry name" value="Methionyl-tRNA formyltransferase"/>
    <property type="match status" value="1"/>
</dbReference>
<dbReference type="NCBIfam" id="TIGR00460">
    <property type="entry name" value="fmt"/>
    <property type="match status" value="1"/>
</dbReference>
<dbReference type="PANTHER" id="PTHR11138:SF5">
    <property type="entry name" value="METHIONYL-TRNA FORMYLTRANSFERASE, MITOCHONDRIAL"/>
    <property type="match status" value="1"/>
</dbReference>
<dbReference type="InterPro" id="IPR005794">
    <property type="entry name" value="Fmt"/>
</dbReference>
<dbReference type="STRING" id="3088.A0A383VFK5"/>
<gene>
    <name evidence="9" type="ORF">BQ4739_LOCUS4262</name>
</gene>
<dbReference type="Pfam" id="PF02911">
    <property type="entry name" value="Formyl_trans_C"/>
    <property type="match status" value="1"/>
</dbReference>
<dbReference type="InterPro" id="IPR036477">
    <property type="entry name" value="Formyl_transf_N_sf"/>
</dbReference>
<dbReference type="SUPFAM" id="SSF53328">
    <property type="entry name" value="Formyltransferase"/>
    <property type="match status" value="1"/>
</dbReference>